<reference evidence="1" key="2">
    <citation type="submission" date="2020-09" db="EMBL/GenBank/DDBJ databases">
        <authorList>
            <person name="Sun Q."/>
            <person name="Zhou Y."/>
        </authorList>
    </citation>
    <scope>NUCLEOTIDE SEQUENCE</scope>
    <source>
        <strain evidence="1">CGMCC 1.12214</strain>
    </source>
</reference>
<dbReference type="InterPro" id="IPR014057">
    <property type="entry name" value="HI1420"/>
</dbReference>
<reference evidence="1" key="1">
    <citation type="journal article" date="2014" name="Int. J. Syst. Evol. Microbiol.">
        <title>Complete genome sequence of Corynebacterium casei LMG S-19264T (=DSM 44701T), isolated from a smear-ripened cheese.</title>
        <authorList>
            <consortium name="US DOE Joint Genome Institute (JGI-PGF)"/>
            <person name="Walter F."/>
            <person name="Albersmeier A."/>
            <person name="Kalinowski J."/>
            <person name="Ruckert C."/>
        </authorList>
    </citation>
    <scope>NUCLEOTIDE SEQUENCE</scope>
    <source>
        <strain evidence="1">CGMCC 1.12214</strain>
    </source>
</reference>
<evidence type="ECO:0000313" key="2">
    <source>
        <dbReference type="Proteomes" id="UP000603912"/>
    </source>
</evidence>
<evidence type="ECO:0000313" key="1">
    <source>
        <dbReference type="EMBL" id="GGH12080.1"/>
    </source>
</evidence>
<dbReference type="Proteomes" id="UP000603912">
    <property type="component" value="Unassembled WGS sequence"/>
</dbReference>
<dbReference type="AlphaFoldDB" id="A0A917I549"/>
<organism evidence="1 2">
    <name type="scientific">Alsobacter metallidurans</name>
    <dbReference type="NCBI Taxonomy" id="340221"/>
    <lineage>
        <taxon>Bacteria</taxon>
        <taxon>Pseudomonadati</taxon>
        <taxon>Pseudomonadota</taxon>
        <taxon>Alphaproteobacteria</taxon>
        <taxon>Hyphomicrobiales</taxon>
        <taxon>Alsobacteraceae</taxon>
        <taxon>Alsobacter</taxon>
    </lineage>
</organism>
<dbReference type="InterPro" id="IPR010982">
    <property type="entry name" value="Lambda_DNA-bd_dom_sf"/>
</dbReference>
<dbReference type="EMBL" id="BMES01000001">
    <property type="protein sequence ID" value="GGH12080.1"/>
    <property type="molecule type" value="Genomic_DNA"/>
</dbReference>
<comment type="caution">
    <text evidence="1">The sequence shown here is derived from an EMBL/GenBank/DDBJ whole genome shotgun (WGS) entry which is preliminary data.</text>
</comment>
<name>A0A917I549_9HYPH</name>
<dbReference type="Pfam" id="PF21716">
    <property type="entry name" value="dnstrm_HI1420"/>
    <property type="match status" value="1"/>
</dbReference>
<protein>
    <recommendedName>
        <fullName evidence="3">Addiction module antidote protein</fullName>
    </recommendedName>
</protein>
<evidence type="ECO:0008006" key="3">
    <source>
        <dbReference type="Google" id="ProtNLM"/>
    </source>
</evidence>
<dbReference type="GO" id="GO:0003677">
    <property type="term" value="F:DNA binding"/>
    <property type="evidence" value="ECO:0007669"/>
    <property type="project" value="InterPro"/>
</dbReference>
<gene>
    <name evidence="1" type="ORF">GCM10007036_09620</name>
</gene>
<sequence length="83" mass="8461">MELVSSAIMSGQAGYIAAALRVVAEARGIAQIASNAGVPAATLEKELGEGNPTLATILCVLSALDLQLDVRHVEPGSLQVDFG</sequence>
<accession>A0A917I549</accession>
<keyword evidence="2" id="KW-1185">Reference proteome</keyword>
<proteinExistence type="predicted"/>
<dbReference type="SUPFAM" id="SSF47413">
    <property type="entry name" value="lambda repressor-like DNA-binding domains"/>
    <property type="match status" value="1"/>
</dbReference>